<dbReference type="Gene3D" id="2.40.40.20">
    <property type="match status" value="1"/>
</dbReference>
<dbReference type="InterPro" id="IPR036010">
    <property type="entry name" value="2Fe-2S_ferredoxin-like_sf"/>
</dbReference>
<dbReference type="SUPFAM" id="SSF50692">
    <property type="entry name" value="ADC-like"/>
    <property type="match status" value="1"/>
</dbReference>
<evidence type="ECO:0000259" key="18">
    <source>
        <dbReference type="PROSITE" id="PS51085"/>
    </source>
</evidence>
<dbReference type="PROSITE" id="PS00641">
    <property type="entry name" value="COMPLEX1_75K_1"/>
    <property type="match status" value="1"/>
</dbReference>
<feature type="domain" description="4Fe-4S Mo/W bis-MGD-type" evidence="19">
    <location>
        <begin position="221"/>
        <end position="278"/>
    </location>
</feature>
<protein>
    <recommendedName>
        <fullName evidence="16">NADH-quinone oxidoreductase</fullName>
        <ecNumber evidence="16">7.1.1.-</ecNumber>
    </recommendedName>
</protein>
<evidence type="ECO:0000259" key="19">
    <source>
        <dbReference type="PROSITE" id="PS51669"/>
    </source>
</evidence>
<evidence type="ECO:0000256" key="15">
    <source>
        <dbReference type="ARBA" id="ARBA00047712"/>
    </source>
</evidence>
<keyword evidence="9 16" id="KW-1278">Translocase</keyword>
<dbReference type="InterPro" id="IPR050123">
    <property type="entry name" value="Prok_molybdopt-oxidoreductase"/>
</dbReference>
<evidence type="ECO:0000313" key="21">
    <source>
        <dbReference type="EMBL" id="MYD89343.1"/>
    </source>
</evidence>
<evidence type="ECO:0000256" key="12">
    <source>
        <dbReference type="ARBA" id="ARBA00023027"/>
    </source>
</evidence>
<dbReference type="PANTHER" id="PTHR43105:SF10">
    <property type="entry name" value="NADH-QUINONE OXIDOREDUCTASE SUBUNIT G"/>
    <property type="match status" value="1"/>
</dbReference>
<dbReference type="Pfam" id="PF13510">
    <property type="entry name" value="Fer2_4"/>
    <property type="match status" value="1"/>
</dbReference>
<evidence type="ECO:0000256" key="7">
    <source>
        <dbReference type="ARBA" id="ARBA00022719"/>
    </source>
</evidence>
<evidence type="ECO:0000256" key="10">
    <source>
        <dbReference type="ARBA" id="ARBA00023004"/>
    </source>
</evidence>
<dbReference type="InterPro" id="IPR019574">
    <property type="entry name" value="NADH_UbQ_OxRdtase_Gsu_4Fe4S-bd"/>
</dbReference>
<evidence type="ECO:0000256" key="11">
    <source>
        <dbReference type="ARBA" id="ARBA00023014"/>
    </source>
</evidence>
<dbReference type="Pfam" id="PF10588">
    <property type="entry name" value="NADH-G_4Fe-4S_3"/>
    <property type="match status" value="1"/>
</dbReference>
<dbReference type="GO" id="GO:0008137">
    <property type="term" value="F:NADH dehydrogenase (ubiquinone) activity"/>
    <property type="evidence" value="ECO:0007669"/>
    <property type="project" value="UniProtKB-UniRule"/>
</dbReference>
<comment type="similarity">
    <text evidence="4 16">Belongs to the complex I 75 kDa subunit family.</text>
</comment>
<keyword evidence="10 16" id="KW-0408">Iron</keyword>
<dbReference type="InterPro" id="IPR006963">
    <property type="entry name" value="Mopterin_OxRdtase_4Fe-4S_dom"/>
</dbReference>
<dbReference type="SMART" id="SM00929">
    <property type="entry name" value="NADH-G_4Fe-4S_3"/>
    <property type="match status" value="1"/>
</dbReference>
<dbReference type="CDD" id="cd02775">
    <property type="entry name" value="MopB_CT"/>
    <property type="match status" value="1"/>
</dbReference>
<evidence type="ECO:0000256" key="8">
    <source>
        <dbReference type="ARBA" id="ARBA00022723"/>
    </source>
</evidence>
<dbReference type="SUPFAM" id="SSF53706">
    <property type="entry name" value="Formate dehydrogenase/DMSO reductase, domains 1-3"/>
    <property type="match status" value="1"/>
</dbReference>
<evidence type="ECO:0000256" key="14">
    <source>
        <dbReference type="ARBA" id="ARBA00023136"/>
    </source>
</evidence>
<feature type="domain" description="4Fe-4S His(Cys)3-ligated-type" evidence="20">
    <location>
        <begin position="83"/>
        <end position="122"/>
    </location>
</feature>
<dbReference type="GO" id="GO:0003954">
    <property type="term" value="F:NADH dehydrogenase activity"/>
    <property type="evidence" value="ECO:0007669"/>
    <property type="project" value="TreeGrafter"/>
</dbReference>
<evidence type="ECO:0000256" key="13">
    <source>
        <dbReference type="ARBA" id="ARBA00023075"/>
    </source>
</evidence>
<dbReference type="Pfam" id="PF22117">
    <property type="entry name" value="Fer4_Nqo3"/>
    <property type="match status" value="1"/>
</dbReference>
<dbReference type="InterPro" id="IPR006656">
    <property type="entry name" value="Mopterin_OxRdtase"/>
</dbReference>
<comment type="cofactor">
    <cofactor evidence="1 16">
        <name>[4Fe-4S] cluster</name>
        <dbReference type="ChEBI" id="CHEBI:49883"/>
    </cofactor>
</comment>
<dbReference type="PROSITE" id="PS51085">
    <property type="entry name" value="2FE2S_FER_2"/>
    <property type="match status" value="1"/>
</dbReference>
<dbReference type="GO" id="GO:0051537">
    <property type="term" value="F:2 iron, 2 sulfur cluster binding"/>
    <property type="evidence" value="ECO:0007669"/>
    <property type="project" value="UniProtKB-UniRule"/>
</dbReference>
<dbReference type="GO" id="GO:0016020">
    <property type="term" value="C:membrane"/>
    <property type="evidence" value="ECO:0007669"/>
    <property type="project" value="UniProtKB-SubCell"/>
</dbReference>
<evidence type="ECO:0000256" key="3">
    <source>
        <dbReference type="ARBA" id="ARBA00004370"/>
    </source>
</evidence>
<dbReference type="Gene3D" id="3.10.20.740">
    <property type="match status" value="1"/>
</dbReference>
<dbReference type="GO" id="GO:0051539">
    <property type="term" value="F:4 iron, 4 sulfur cluster binding"/>
    <property type="evidence" value="ECO:0007669"/>
    <property type="project" value="UniProtKB-KW"/>
</dbReference>
<dbReference type="InterPro" id="IPR010228">
    <property type="entry name" value="NADH_UbQ_OxRdtase_Gsu"/>
</dbReference>
<dbReference type="InterPro" id="IPR006657">
    <property type="entry name" value="MoPterin_dinucl-bd_dom"/>
</dbReference>
<keyword evidence="14" id="KW-0472">Membrane</keyword>
<dbReference type="Pfam" id="PF22151">
    <property type="entry name" value="Fer4_NDSU1"/>
    <property type="match status" value="1"/>
</dbReference>
<evidence type="ECO:0000256" key="6">
    <source>
        <dbReference type="ARBA" id="ARBA00022714"/>
    </source>
</evidence>
<dbReference type="EMBL" id="VXPY01000017">
    <property type="protein sequence ID" value="MYD89343.1"/>
    <property type="molecule type" value="Genomic_DNA"/>
</dbReference>
<dbReference type="GO" id="GO:0048038">
    <property type="term" value="F:quinone binding"/>
    <property type="evidence" value="ECO:0007669"/>
    <property type="project" value="UniProtKB-UniRule"/>
</dbReference>
<dbReference type="InterPro" id="IPR001041">
    <property type="entry name" value="2Fe-2S_ferredoxin-type"/>
</dbReference>
<evidence type="ECO:0000256" key="4">
    <source>
        <dbReference type="ARBA" id="ARBA00005404"/>
    </source>
</evidence>
<comment type="caution">
    <text evidence="21">The sequence shown here is derived from an EMBL/GenBank/DDBJ whole genome shotgun (WGS) entry which is preliminary data.</text>
</comment>
<dbReference type="PROSITE" id="PS51839">
    <property type="entry name" value="4FE4S_HC3"/>
    <property type="match status" value="1"/>
</dbReference>
<dbReference type="Gene3D" id="3.40.228.10">
    <property type="entry name" value="Dimethylsulfoxide Reductase, domain 2"/>
    <property type="match status" value="1"/>
</dbReference>
<gene>
    <name evidence="21" type="primary">nuoG</name>
    <name evidence="21" type="ORF">F4Y08_03240</name>
</gene>
<dbReference type="FunFam" id="3.10.20.740:FF:000004">
    <property type="entry name" value="NADH-quinone oxidoreductase"/>
    <property type="match status" value="1"/>
</dbReference>
<dbReference type="InterPro" id="IPR009010">
    <property type="entry name" value="Asp_de-COase-like_dom_sf"/>
</dbReference>
<evidence type="ECO:0000256" key="5">
    <source>
        <dbReference type="ARBA" id="ARBA00022485"/>
    </source>
</evidence>
<keyword evidence="6 16" id="KW-0001">2Fe-2S</keyword>
<keyword evidence="5 16" id="KW-0004">4Fe-4S</keyword>
<comment type="function">
    <text evidence="2">NDH-1 shuttles electrons from NADH, via FMN and iron-sulfur (Fe-S) centers, to quinones in the respiratory chain. The immediate electron acceptor for the enzyme in this species is believed to be ubiquinone. Couples the redox reaction to proton translocation (for every two electrons transferred, four hydrogen ions are translocated across the cytoplasmic membrane), and thus conserves the redox energy in a proton gradient.</text>
</comment>
<dbReference type="Gene3D" id="3.40.50.740">
    <property type="match status" value="1"/>
</dbReference>
<keyword evidence="12 16" id="KW-0520">NAD</keyword>
<organism evidence="21">
    <name type="scientific">Caldilineaceae bacterium SB0662_bin_9</name>
    <dbReference type="NCBI Taxonomy" id="2605258"/>
    <lineage>
        <taxon>Bacteria</taxon>
        <taxon>Bacillati</taxon>
        <taxon>Chloroflexota</taxon>
        <taxon>Caldilineae</taxon>
        <taxon>Caldilineales</taxon>
        <taxon>Caldilineaceae</taxon>
    </lineage>
</organism>
<comment type="catalytic activity">
    <reaction evidence="15 16">
        <text>a quinone + NADH + 5 H(+)(in) = a quinol + NAD(+) + 4 H(+)(out)</text>
        <dbReference type="Rhea" id="RHEA:57888"/>
        <dbReference type="ChEBI" id="CHEBI:15378"/>
        <dbReference type="ChEBI" id="CHEBI:24646"/>
        <dbReference type="ChEBI" id="CHEBI:57540"/>
        <dbReference type="ChEBI" id="CHEBI:57945"/>
        <dbReference type="ChEBI" id="CHEBI:132124"/>
    </reaction>
</comment>
<feature type="domain" description="2Fe-2S ferredoxin-type" evidence="18">
    <location>
        <begin position="3"/>
        <end position="83"/>
    </location>
</feature>
<dbReference type="GO" id="GO:0043546">
    <property type="term" value="F:molybdopterin cofactor binding"/>
    <property type="evidence" value="ECO:0007669"/>
    <property type="project" value="InterPro"/>
</dbReference>
<proteinExistence type="inferred from homology"/>
<evidence type="ECO:0000256" key="2">
    <source>
        <dbReference type="ARBA" id="ARBA00002378"/>
    </source>
</evidence>
<dbReference type="PROSITE" id="PS00642">
    <property type="entry name" value="COMPLEX1_75K_2"/>
    <property type="match status" value="1"/>
</dbReference>
<feature type="region of interest" description="Disordered" evidence="17">
    <location>
        <begin position="410"/>
        <end position="429"/>
    </location>
</feature>
<dbReference type="SUPFAM" id="SSF54292">
    <property type="entry name" value="2Fe-2S ferredoxin-like"/>
    <property type="match status" value="1"/>
</dbReference>
<dbReference type="InterPro" id="IPR000283">
    <property type="entry name" value="NADH_UbQ_OxRdtase_75kDa_su_CS"/>
</dbReference>
<dbReference type="SUPFAM" id="SSF54862">
    <property type="entry name" value="4Fe-4S ferredoxins"/>
    <property type="match status" value="1"/>
</dbReference>
<dbReference type="Pfam" id="PF00384">
    <property type="entry name" value="Molybdopterin"/>
    <property type="match status" value="1"/>
</dbReference>
<dbReference type="Pfam" id="PF01568">
    <property type="entry name" value="Molydop_binding"/>
    <property type="match status" value="1"/>
</dbReference>
<accession>A0A6B1DRM5</accession>
<dbReference type="PROSITE" id="PS51669">
    <property type="entry name" value="4FE4S_MOW_BIS_MGD"/>
    <property type="match status" value="1"/>
</dbReference>
<evidence type="ECO:0000256" key="16">
    <source>
        <dbReference type="RuleBase" id="RU003525"/>
    </source>
</evidence>
<dbReference type="NCBIfam" id="TIGR01973">
    <property type="entry name" value="NuoG"/>
    <property type="match status" value="1"/>
</dbReference>
<keyword evidence="8 16" id="KW-0479">Metal-binding</keyword>
<dbReference type="PANTHER" id="PTHR43105">
    <property type="entry name" value="RESPIRATORY NITRATE REDUCTASE"/>
    <property type="match status" value="1"/>
</dbReference>
<dbReference type="EC" id="7.1.1.-" evidence="16"/>
<keyword evidence="7 16" id="KW-0874">Quinone</keyword>
<evidence type="ECO:0000259" key="20">
    <source>
        <dbReference type="PROSITE" id="PS51839"/>
    </source>
</evidence>
<dbReference type="GO" id="GO:0042773">
    <property type="term" value="P:ATP synthesis coupled electron transport"/>
    <property type="evidence" value="ECO:0007669"/>
    <property type="project" value="InterPro"/>
</dbReference>
<evidence type="ECO:0000256" key="9">
    <source>
        <dbReference type="ARBA" id="ARBA00022967"/>
    </source>
</evidence>
<comment type="subcellular location">
    <subcellularLocation>
        <location evidence="3">Membrane</location>
    </subcellularLocation>
</comment>
<dbReference type="AlphaFoldDB" id="A0A6B1DRM5"/>
<dbReference type="Gene3D" id="3.30.70.20">
    <property type="match status" value="1"/>
</dbReference>
<keyword evidence="21" id="KW-0560">Oxidoreductase</keyword>
<reference evidence="21" key="1">
    <citation type="submission" date="2019-09" db="EMBL/GenBank/DDBJ databases">
        <title>Characterisation of the sponge microbiome using genome-centric metagenomics.</title>
        <authorList>
            <person name="Engelberts J.P."/>
            <person name="Robbins S.J."/>
            <person name="De Goeij J.M."/>
            <person name="Aranda M."/>
            <person name="Bell S.C."/>
            <person name="Webster N.S."/>
        </authorList>
    </citation>
    <scope>NUCLEOTIDE SEQUENCE</scope>
    <source>
        <strain evidence="21">SB0662_bin_9</strain>
    </source>
</reference>
<keyword evidence="13" id="KW-0830">Ubiquinone</keyword>
<comment type="function">
    <text evidence="16">NDH-1 shuttles electrons from NADH, via FMN and iron-sulfur (Fe-S) centers, to quinones in the respiratory chain. Couples the redox reaction to proton translocation (for every two electrons transferred, four hydrogen ions are translocated across the cytoplasmic membrane), and thus conserves the redox energy in a proton gradient.</text>
</comment>
<sequence length="846" mass="92443">MADMVTLSINDEQVTVPRGTLVIDAATQMGIEIPVFCSHPKLDPVACCRQCLVEMEGPRGTMLNTACNMPCMPDMVVRTNTPAVQAAQEANLAFILLHHPLDCPICDKGGECPLQDMTMRFGPGVSQLVEPKRRAQKNYDISDTIVLDQERCVICWRCVRYLEEWEEKPQLGLFERGGDTIIDVQPGTCVDAKTSGNIIDICPVGALTNRGSRFQYRPWQVERTPTISLHDPMGNNISVDTRNGTEVRRILGRENMGVNDQFITDRDRFCHHWVGHPDRLTKPLVRHSPNEQLTEVSWPEALDFAARRLQEVSTAAGPVGLGTIGSAKLSNESNYLLQRMARQHLQTPNVDHRQGGDVKAAPTGVPSLAHLMQPQYGPKPEADLIVLFSVDPAEEIPMLDVHLKRAISRGGSRQISIHPRQTESGRRGQSLQYRPGLELALVQSLARAALTHTDANDAVPSGWLQTSPVRTGVLQADIESVAGALVASENAVIICGPDITQQTDGEEVRQALHCLATATGHAERLAFIGLDANSQGCHDVGVVPNRLPGGEAVDDRPARERLESLWQGTLPDGIGLTYSQMLEGCGEDIKGLYVMGADPASENARWAENLGRLDLLIVQELFLTATAQRADIVLPARSWVETDGTFTNMERRVQRSPKAVDIHGSEAAPDWLILDHLCGRLSDRSQGYASVQAITAEIAEAIPAYRDIAWDTLGELGQMCARPELDARVEAPVPFAEEGAPSSTALRLFRGRTFYDSSRFCTLTDVVANLIPEPYLAVNPVDLARRDIGDGSEVTVGNDYGSLTVTVRADETMAPGTAFMPEGLGRQPVGTVLNGRYWEWVSLAAA</sequence>
<comment type="cofactor">
    <cofactor evidence="16">
        <name>[2Fe-2S] cluster</name>
        <dbReference type="ChEBI" id="CHEBI:190135"/>
    </cofactor>
    <text evidence="16">Binds 1 [2Fe-2S] cluster per subunit.</text>
</comment>
<name>A0A6B1DRM5_9CHLR</name>
<evidence type="ECO:0000256" key="1">
    <source>
        <dbReference type="ARBA" id="ARBA00001966"/>
    </source>
</evidence>
<dbReference type="CDD" id="cd00207">
    <property type="entry name" value="fer2"/>
    <property type="match status" value="1"/>
</dbReference>
<dbReference type="InterPro" id="IPR054351">
    <property type="entry name" value="NADH_UbQ_OxRdtase_ferredoxin"/>
</dbReference>
<keyword evidence="11 16" id="KW-0411">Iron-sulfur</keyword>
<dbReference type="GO" id="GO:0046872">
    <property type="term" value="F:metal ion binding"/>
    <property type="evidence" value="ECO:0007669"/>
    <property type="project" value="UniProtKB-UniRule"/>
</dbReference>
<evidence type="ECO:0000256" key="17">
    <source>
        <dbReference type="SAM" id="MobiDB-lite"/>
    </source>
</evidence>
<dbReference type="PROSITE" id="PS00643">
    <property type="entry name" value="COMPLEX1_75K_3"/>
    <property type="match status" value="1"/>
</dbReference>